<feature type="region of interest" description="Disordered" evidence="1">
    <location>
        <begin position="310"/>
        <end position="329"/>
    </location>
</feature>
<feature type="transmembrane region" description="Helical" evidence="2">
    <location>
        <begin position="80"/>
        <end position="100"/>
    </location>
</feature>
<evidence type="ECO:0000313" key="3">
    <source>
        <dbReference type="EMBL" id="CUQ66568.1"/>
    </source>
</evidence>
<gene>
    <name evidence="3" type="ORF">NITINOP_1593</name>
</gene>
<dbReference type="STRING" id="1715989.NITINOP_1593"/>
<organism evidence="3 4">
    <name type="scientific">Candidatus Nitrospira inopinata</name>
    <dbReference type="NCBI Taxonomy" id="1715989"/>
    <lineage>
        <taxon>Bacteria</taxon>
        <taxon>Pseudomonadati</taxon>
        <taxon>Nitrospirota</taxon>
        <taxon>Nitrospiria</taxon>
        <taxon>Nitrospirales</taxon>
        <taxon>Nitrospiraceae</taxon>
        <taxon>Nitrospira</taxon>
    </lineage>
</organism>
<evidence type="ECO:0000256" key="2">
    <source>
        <dbReference type="SAM" id="Phobius"/>
    </source>
</evidence>
<keyword evidence="2" id="KW-0812">Transmembrane</keyword>
<dbReference type="AlphaFoldDB" id="A0A0S4KTR0"/>
<keyword evidence="2" id="KW-1133">Transmembrane helix</keyword>
<evidence type="ECO:0000313" key="4">
    <source>
        <dbReference type="Proteomes" id="UP000066284"/>
    </source>
</evidence>
<sequence length="329" mass="35676">MAGERDSLSPTQIGIGVLWPTCWTGLPIKLPLAVIALAVGLMHLEARLGLAFLMLLASPVTVFAVPIISLALDGNFGEGIGLPLLLFLSIPIDIWAFGVVGQTFFLERLRKEPPPRLGFTLWWKSSVVGAFFLPILWVVVGSVTETAMSTSHSLAQMESLRHLFHTGLPVAERIGLEVTIWGTIAFGVLMVLLTIGVSTIGRIIRDIAADASPASGTYQALITRWDLMRVPRDQGLFATTVVGVGLVFCILFWVVLPVTTPHPHECCPKPEVVVHRPFKPMETLARDEQQIENLIAQVEALEEKKAGEAVVKEKGGAKAEHKTGAKADD</sequence>
<feature type="transmembrane region" description="Helical" evidence="2">
    <location>
        <begin position="48"/>
        <end position="68"/>
    </location>
</feature>
<proteinExistence type="predicted"/>
<protein>
    <submittedName>
        <fullName evidence="3">Uncharacterized protein</fullName>
    </submittedName>
</protein>
<keyword evidence="2" id="KW-0472">Membrane</keyword>
<name>A0A0S4KTR0_9BACT</name>
<dbReference type="KEGG" id="nio:NITINOP_1593"/>
<accession>A0A0S4KTR0</accession>
<dbReference type="EMBL" id="LN885086">
    <property type="protein sequence ID" value="CUQ66568.1"/>
    <property type="molecule type" value="Genomic_DNA"/>
</dbReference>
<dbReference type="Proteomes" id="UP000066284">
    <property type="component" value="Chromosome 1"/>
</dbReference>
<evidence type="ECO:0000256" key="1">
    <source>
        <dbReference type="SAM" id="MobiDB-lite"/>
    </source>
</evidence>
<feature type="transmembrane region" description="Helical" evidence="2">
    <location>
        <begin position="17"/>
        <end position="41"/>
    </location>
</feature>
<feature type="transmembrane region" description="Helical" evidence="2">
    <location>
        <begin position="121"/>
        <end position="140"/>
    </location>
</feature>
<feature type="transmembrane region" description="Helical" evidence="2">
    <location>
        <begin position="178"/>
        <end position="197"/>
    </location>
</feature>
<feature type="transmembrane region" description="Helical" evidence="2">
    <location>
        <begin position="236"/>
        <end position="256"/>
    </location>
</feature>
<keyword evidence="4" id="KW-1185">Reference proteome</keyword>
<reference evidence="4" key="1">
    <citation type="submission" date="2015-09" db="EMBL/GenBank/DDBJ databases">
        <authorList>
            <person name="Daims H."/>
        </authorList>
    </citation>
    <scope>NUCLEOTIDE SEQUENCE [LARGE SCALE GENOMIC DNA]</scope>
</reference>